<dbReference type="eggNOG" id="COG0834">
    <property type="taxonomic scope" value="Bacteria"/>
</dbReference>
<dbReference type="PANTHER" id="PTHR35936">
    <property type="entry name" value="MEMBRANE-BOUND LYTIC MUREIN TRANSGLYCOSYLASE F"/>
    <property type="match status" value="1"/>
</dbReference>
<dbReference type="AlphaFoldDB" id="A0A246F7L6"/>
<reference evidence="3 4" key="1">
    <citation type="submission" date="2017-06" db="EMBL/GenBank/DDBJ databases">
        <title>Draft genome of Pseudomonas nitroreducens DF05.</title>
        <authorList>
            <person name="Iyer R."/>
        </authorList>
    </citation>
    <scope>NUCLEOTIDE SEQUENCE [LARGE SCALE GENOMIC DNA]</scope>
    <source>
        <strain evidence="3 4">DF05</strain>
    </source>
</reference>
<evidence type="ECO:0000256" key="1">
    <source>
        <dbReference type="ARBA" id="ARBA00010333"/>
    </source>
</evidence>
<evidence type="ECO:0000313" key="3">
    <source>
        <dbReference type="EMBL" id="OWP48310.1"/>
    </source>
</evidence>
<proteinExistence type="inferred from homology"/>
<protein>
    <submittedName>
        <fullName evidence="3">Amino acid ABC transporter substrate-binding protein</fullName>
    </submittedName>
</protein>
<dbReference type="Gene3D" id="3.40.190.10">
    <property type="entry name" value="Periplasmic binding protein-like II"/>
    <property type="match status" value="2"/>
</dbReference>
<feature type="signal peptide" evidence="2">
    <location>
        <begin position="1"/>
        <end position="17"/>
    </location>
</feature>
<dbReference type="SUPFAM" id="SSF53850">
    <property type="entry name" value="Periplasmic binding protein-like II"/>
    <property type="match status" value="1"/>
</dbReference>
<evidence type="ECO:0000256" key="2">
    <source>
        <dbReference type="SAM" id="SignalP"/>
    </source>
</evidence>
<accession>A0A246F7L6</accession>
<dbReference type="Proteomes" id="UP000198145">
    <property type="component" value="Unassembled WGS sequence"/>
</dbReference>
<gene>
    <name evidence="3" type="ORF">CEG18_23215</name>
</gene>
<organism evidence="3 4">
    <name type="scientific">Pseudomonas nitroreducens</name>
    <dbReference type="NCBI Taxonomy" id="46680"/>
    <lineage>
        <taxon>Bacteria</taxon>
        <taxon>Pseudomonadati</taxon>
        <taxon>Pseudomonadota</taxon>
        <taxon>Gammaproteobacteria</taxon>
        <taxon>Pseudomonadales</taxon>
        <taxon>Pseudomonadaceae</taxon>
        <taxon>Pseudomonas</taxon>
    </lineage>
</organism>
<dbReference type="EMBL" id="NJBA01000009">
    <property type="protein sequence ID" value="OWP48310.1"/>
    <property type="molecule type" value="Genomic_DNA"/>
</dbReference>
<sequence>MRFLATLLLLTATLAQAEDRPLRFSVVDSWAMPLAQIENGELTGGIMFELFNEAAHELGRPAAFHIVPRARIEQALLSHAVDVRCYVSRSWIEHEFNDYRWTAPLMVQRDLLVVRDAPADKLETLPSQSVGTVLGYHYPRLQPLLDSHWLTRDDARNQELVLKKLRIGRYQYAISSEFALNWFNRELPEAERLRIASVIEETPLSCMVLDAPDVRTDEVLSVLAKIKASGKIEQILNHYR</sequence>
<dbReference type="RefSeq" id="WP_088420900.1">
    <property type="nucleotide sequence ID" value="NZ_NJBA01000009.1"/>
</dbReference>
<comment type="caution">
    <text evidence="3">The sequence shown here is derived from an EMBL/GenBank/DDBJ whole genome shotgun (WGS) entry which is preliminary data.</text>
</comment>
<evidence type="ECO:0000313" key="4">
    <source>
        <dbReference type="Proteomes" id="UP000198145"/>
    </source>
</evidence>
<name>A0A246F7L6_PSENT</name>
<feature type="chain" id="PRO_5013100258" evidence="2">
    <location>
        <begin position="18"/>
        <end position="240"/>
    </location>
</feature>
<comment type="similarity">
    <text evidence="1">Belongs to the bacterial solute-binding protein 3 family.</text>
</comment>
<dbReference type="STRING" id="46680.GCA_000807755_06575"/>
<keyword evidence="2" id="KW-0732">Signal</keyword>
<dbReference type="PANTHER" id="PTHR35936:SF6">
    <property type="entry name" value="AMINO ACID ABC TRANSPORTER SUBSTRATE-BINDING PAAT FAMILY PROTEIN"/>
    <property type="match status" value="1"/>
</dbReference>